<accession>A0A290Q8Z0</accession>
<keyword evidence="12" id="KW-0808">Transferase</keyword>
<evidence type="ECO:0000256" key="6">
    <source>
        <dbReference type="ARBA" id="ARBA00022741"/>
    </source>
</evidence>
<dbReference type="GO" id="GO:0005524">
    <property type="term" value="F:ATP binding"/>
    <property type="evidence" value="ECO:0007669"/>
    <property type="project" value="UniProtKB-KW"/>
</dbReference>
<dbReference type="GO" id="GO:0050567">
    <property type="term" value="F:glutaminyl-tRNA synthase (glutamine-hydrolyzing) activity"/>
    <property type="evidence" value="ECO:0007669"/>
    <property type="project" value="UniProtKB-UniRule"/>
</dbReference>
<dbReference type="SUPFAM" id="SSF75304">
    <property type="entry name" value="Amidase signature (AS) enzymes"/>
    <property type="match status" value="1"/>
</dbReference>
<name>A0A290Q8Z0_9BACT</name>
<dbReference type="EMBL" id="CP023344">
    <property type="protein sequence ID" value="ATC62706.1"/>
    <property type="molecule type" value="Genomic_DNA"/>
</dbReference>
<evidence type="ECO:0000256" key="2">
    <source>
        <dbReference type="ARBA" id="ARBA00011123"/>
    </source>
</evidence>
<dbReference type="HAMAP" id="MF_00120">
    <property type="entry name" value="GatA"/>
    <property type="match status" value="1"/>
</dbReference>
<sequence>MSSELIYQPISQLADQLASKKVSSVELTQAIVARTKAVDPKVKAFNSFDEADALAQARASDERRAAGQARGPLDGIPIGIKDVISVEGQPLTASSKMLANFVSPYDATVTKKLKNAGAVCWGRLNLDEFAMGSSTENSAFHTTSNPYDLDRVPGGSSGGSAAAVAAGEAIATLGSDTGGSIRQPAALCNVVGLKPTYGLVSRYGLIAFASSLDQIGPFTRTVEDAAITLGAIAGYDPLDSTSFKTEIPDYLAELSKRKGPWKIGIPKEYFGEGLDPEVAAAVEKAVSYYEKLGCEIKNVSLPHTEYGVGVYYIIATAECSSNLGRYDGVRYGHRSKDAKDITELYFKSRAEGFGPEVKRRIILGTYVLSSGYYDAYYLRAQKVRTLIRQDFLNAYKEVDVILTPTAPTPAFKKGEKASNPLAMYLSDIYTIGVNLAGLPGLSIPCGFSKSGLPIGLQLIGQPFKEAELLSIAHTYDRAHDWATRHPNL</sequence>
<dbReference type="GO" id="GO:0016740">
    <property type="term" value="F:transferase activity"/>
    <property type="evidence" value="ECO:0007669"/>
    <property type="project" value="UniProtKB-KW"/>
</dbReference>
<evidence type="ECO:0000256" key="1">
    <source>
        <dbReference type="ARBA" id="ARBA00008069"/>
    </source>
</evidence>
<comment type="similarity">
    <text evidence="1 10">Belongs to the amidase family. GatA subfamily.</text>
</comment>
<evidence type="ECO:0000256" key="8">
    <source>
        <dbReference type="ARBA" id="ARBA00022917"/>
    </source>
</evidence>
<dbReference type="Pfam" id="PF01425">
    <property type="entry name" value="Amidase"/>
    <property type="match status" value="1"/>
</dbReference>
<evidence type="ECO:0000256" key="9">
    <source>
        <dbReference type="ARBA" id="ARBA00047407"/>
    </source>
</evidence>
<dbReference type="GO" id="GO:0006412">
    <property type="term" value="P:translation"/>
    <property type="evidence" value="ECO:0007669"/>
    <property type="project" value="UniProtKB-UniRule"/>
</dbReference>
<dbReference type="Proteomes" id="UP000217265">
    <property type="component" value="Chromosome"/>
</dbReference>
<evidence type="ECO:0000256" key="5">
    <source>
        <dbReference type="ARBA" id="ARBA00022598"/>
    </source>
</evidence>
<dbReference type="PROSITE" id="PS00571">
    <property type="entry name" value="AMIDASES"/>
    <property type="match status" value="1"/>
</dbReference>
<evidence type="ECO:0000313" key="12">
    <source>
        <dbReference type="EMBL" id="ATC62706.1"/>
    </source>
</evidence>
<reference evidence="12 13" key="1">
    <citation type="submission" date="2017-09" db="EMBL/GenBank/DDBJ databases">
        <title>Complete genome sequence of Verrucomicrobial strain HZ-65, isolated from freshwater.</title>
        <authorList>
            <person name="Choi A."/>
        </authorList>
    </citation>
    <scope>NUCLEOTIDE SEQUENCE [LARGE SCALE GENOMIC DNA]</scope>
    <source>
        <strain evidence="12 13">HZ-65</strain>
    </source>
</reference>
<dbReference type="Gene3D" id="3.90.1300.10">
    <property type="entry name" value="Amidase signature (AS) domain"/>
    <property type="match status" value="1"/>
</dbReference>
<dbReference type="InterPro" id="IPR020556">
    <property type="entry name" value="Amidase_CS"/>
</dbReference>
<protein>
    <recommendedName>
        <fullName evidence="4 10">Glutamyl-tRNA(Gln) amidotransferase subunit A</fullName>
        <shortName evidence="10">Glu-ADT subunit A</shortName>
        <ecNumber evidence="3 10">6.3.5.7</ecNumber>
    </recommendedName>
</protein>
<dbReference type="RefSeq" id="WP_096054341.1">
    <property type="nucleotide sequence ID" value="NZ_CP023344.1"/>
</dbReference>
<dbReference type="OrthoDB" id="9811471at2"/>
<evidence type="ECO:0000259" key="11">
    <source>
        <dbReference type="Pfam" id="PF01425"/>
    </source>
</evidence>
<proteinExistence type="inferred from homology"/>
<dbReference type="PIRSF" id="PIRSF001221">
    <property type="entry name" value="Amidase_fungi"/>
    <property type="match status" value="1"/>
</dbReference>
<evidence type="ECO:0000256" key="4">
    <source>
        <dbReference type="ARBA" id="ARBA00014428"/>
    </source>
</evidence>
<feature type="domain" description="Amidase" evidence="11">
    <location>
        <begin position="26"/>
        <end position="469"/>
    </location>
</feature>
<dbReference type="AlphaFoldDB" id="A0A290Q8Z0"/>
<dbReference type="KEGG" id="vbh:CMV30_01265"/>
<dbReference type="PANTHER" id="PTHR11895:SF151">
    <property type="entry name" value="GLUTAMYL-TRNA(GLN) AMIDOTRANSFERASE SUBUNIT A"/>
    <property type="match status" value="1"/>
</dbReference>
<evidence type="ECO:0000313" key="13">
    <source>
        <dbReference type="Proteomes" id="UP000217265"/>
    </source>
</evidence>
<feature type="active site" description="Charge relay system" evidence="10">
    <location>
        <position position="81"/>
    </location>
</feature>
<keyword evidence="5 10" id="KW-0436">Ligase</keyword>
<comment type="subunit">
    <text evidence="2 10">Heterotrimer of A, B and C subunits.</text>
</comment>
<comment type="function">
    <text evidence="10">Allows the formation of correctly charged Gln-tRNA(Gln) through the transamidation of misacylated Glu-tRNA(Gln) in organisms which lack glutaminyl-tRNA synthetase. The reaction takes place in the presence of glutamine and ATP through an activated gamma-phospho-Glu-tRNA(Gln).</text>
</comment>
<dbReference type="PANTHER" id="PTHR11895">
    <property type="entry name" value="TRANSAMIDASE"/>
    <property type="match status" value="1"/>
</dbReference>
<dbReference type="InterPro" id="IPR000120">
    <property type="entry name" value="Amidase"/>
</dbReference>
<gene>
    <name evidence="10" type="primary">gatA</name>
    <name evidence="12" type="ORF">CMV30_01265</name>
</gene>
<keyword evidence="6 10" id="KW-0547">Nucleotide-binding</keyword>
<evidence type="ECO:0000256" key="10">
    <source>
        <dbReference type="HAMAP-Rule" id="MF_00120"/>
    </source>
</evidence>
<dbReference type="GO" id="GO:0030956">
    <property type="term" value="C:glutamyl-tRNA(Gln) amidotransferase complex"/>
    <property type="evidence" value="ECO:0007669"/>
    <property type="project" value="InterPro"/>
</dbReference>
<evidence type="ECO:0000256" key="3">
    <source>
        <dbReference type="ARBA" id="ARBA00012739"/>
    </source>
</evidence>
<dbReference type="EC" id="6.3.5.7" evidence="3 10"/>
<comment type="catalytic activity">
    <reaction evidence="9 10">
        <text>L-glutamyl-tRNA(Gln) + L-glutamine + ATP + H2O = L-glutaminyl-tRNA(Gln) + L-glutamate + ADP + phosphate + H(+)</text>
        <dbReference type="Rhea" id="RHEA:17521"/>
        <dbReference type="Rhea" id="RHEA-COMP:9681"/>
        <dbReference type="Rhea" id="RHEA-COMP:9684"/>
        <dbReference type="ChEBI" id="CHEBI:15377"/>
        <dbReference type="ChEBI" id="CHEBI:15378"/>
        <dbReference type="ChEBI" id="CHEBI:29985"/>
        <dbReference type="ChEBI" id="CHEBI:30616"/>
        <dbReference type="ChEBI" id="CHEBI:43474"/>
        <dbReference type="ChEBI" id="CHEBI:58359"/>
        <dbReference type="ChEBI" id="CHEBI:78520"/>
        <dbReference type="ChEBI" id="CHEBI:78521"/>
        <dbReference type="ChEBI" id="CHEBI:456216"/>
        <dbReference type="EC" id="6.3.5.7"/>
    </reaction>
</comment>
<organism evidence="12 13">
    <name type="scientific">Nibricoccus aquaticus</name>
    <dbReference type="NCBI Taxonomy" id="2576891"/>
    <lineage>
        <taxon>Bacteria</taxon>
        <taxon>Pseudomonadati</taxon>
        <taxon>Verrucomicrobiota</taxon>
        <taxon>Opitutia</taxon>
        <taxon>Opitutales</taxon>
        <taxon>Opitutaceae</taxon>
        <taxon>Nibricoccus</taxon>
    </lineage>
</organism>
<dbReference type="InterPro" id="IPR004412">
    <property type="entry name" value="GatA"/>
</dbReference>
<dbReference type="InterPro" id="IPR023631">
    <property type="entry name" value="Amidase_dom"/>
</dbReference>
<evidence type="ECO:0000256" key="7">
    <source>
        <dbReference type="ARBA" id="ARBA00022840"/>
    </source>
</evidence>
<keyword evidence="8 10" id="KW-0648">Protein biosynthesis</keyword>
<feature type="active site" description="Charge relay system" evidence="10">
    <location>
        <position position="156"/>
    </location>
</feature>
<keyword evidence="13" id="KW-1185">Reference proteome</keyword>
<keyword evidence="7 10" id="KW-0067">ATP-binding</keyword>
<feature type="active site" description="Acyl-ester intermediate" evidence="10">
    <location>
        <position position="180"/>
    </location>
</feature>
<dbReference type="NCBIfam" id="TIGR00132">
    <property type="entry name" value="gatA"/>
    <property type="match status" value="1"/>
</dbReference>
<dbReference type="InterPro" id="IPR036928">
    <property type="entry name" value="AS_sf"/>
</dbReference>